<gene>
    <name evidence="1" type="ORF">GJ744_012290</name>
</gene>
<sequence length="181" mass="21097">MSAENKPELKLYYLRPGFELIEPHEVEQRQEALSRFGPDHPLFVNEAWKLSPTLAVKHGINVKFREAQNMLFIEQNTTIPVPKVYAVYSHLTPERIDYTEDDEKTYYEETYIFMELLPGATVNKSWDQWDQATRLNVQNELKDYVEQLRRIPEGGYIGSLNHGPVADWLLDKADNHGPFDS</sequence>
<comment type="caution">
    <text evidence="1">The sequence shown here is derived from an EMBL/GenBank/DDBJ whole genome shotgun (WGS) entry which is preliminary data.</text>
</comment>
<name>A0A8H7ABE4_9EURO</name>
<dbReference type="InterPro" id="IPR051678">
    <property type="entry name" value="AGP_Transferase"/>
</dbReference>
<dbReference type="EMBL" id="JAACFV010000095">
    <property type="protein sequence ID" value="KAF7506043.1"/>
    <property type="molecule type" value="Genomic_DNA"/>
</dbReference>
<dbReference type="AlphaFoldDB" id="A0A8H7ABE4"/>
<evidence type="ECO:0000313" key="1">
    <source>
        <dbReference type="EMBL" id="KAF7506043.1"/>
    </source>
</evidence>
<keyword evidence="2" id="KW-1185">Reference proteome</keyword>
<reference evidence="1" key="1">
    <citation type="submission" date="2020-02" db="EMBL/GenBank/DDBJ databases">
        <authorList>
            <person name="Palmer J.M."/>
        </authorList>
    </citation>
    <scope>NUCLEOTIDE SEQUENCE</scope>
    <source>
        <strain evidence="1">EPUS1.4</strain>
        <tissue evidence="1">Thallus</tissue>
    </source>
</reference>
<protein>
    <recommendedName>
        <fullName evidence="3">Aminoglycoside phosphotransferase domain-containing protein</fullName>
    </recommendedName>
</protein>
<organism evidence="1 2">
    <name type="scientific">Endocarpon pusillum</name>
    <dbReference type="NCBI Taxonomy" id="364733"/>
    <lineage>
        <taxon>Eukaryota</taxon>
        <taxon>Fungi</taxon>
        <taxon>Dikarya</taxon>
        <taxon>Ascomycota</taxon>
        <taxon>Pezizomycotina</taxon>
        <taxon>Eurotiomycetes</taxon>
        <taxon>Chaetothyriomycetidae</taxon>
        <taxon>Verrucariales</taxon>
        <taxon>Verrucariaceae</taxon>
        <taxon>Endocarpon</taxon>
    </lineage>
</organism>
<dbReference type="OrthoDB" id="2906425at2759"/>
<evidence type="ECO:0000313" key="2">
    <source>
        <dbReference type="Proteomes" id="UP000606974"/>
    </source>
</evidence>
<proteinExistence type="predicted"/>
<dbReference type="PANTHER" id="PTHR21310">
    <property type="entry name" value="AMINOGLYCOSIDE PHOSPHOTRANSFERASE-RELATED-RELATED"/>
    <property type="match status" value="1"/>
</dbReference>
<dbReference type="Proteomes" id="UP000606974">
    <property type="component" value="Unassembled WGS sequence"/>
</dbReference>
<dbReference type="PANTHER" id="PTHR21310:SF15">
    <property type="entry name" value="AMINOGLYCOSIDE PHOSPHOTRANSFERASE DOMAIN-CONTAINING PROTEIN"/>
    <property type="match status" value="1"/>
</dbReference>
<accession>A0A8H7ABE4</accession>
<evidence type="ECO:0008006" key="3">
    <source>
        <dbReference type="Google" id="ProtNLM"/>
    </source>
</evidence>